<name>A0A068SEH5_9FUNG</name>
<dbReference type="PANTHER" id="PTHR34204">
    <property type="entry name" value="RNA-BINDING ASCH DOMAIN PROTEIN"/>
    <property type="match status" value="1"/>
</dbReference>
<comment type="caution">
    <text evidence="2">The sequence shown here is derived from an EMBL/GenBank/DDBJ whole genome shotgun (WGS) entry which is preliminary data.</text>
</comment>
<organism evidence="2 3">
    <name type="scientific">Lichtheimia corymbifera JMRC:FSU:9682</name>
    <dbReference type="NCBI Taxonomy" id="1263082"/>
    <lineage>
        <taxon>Eukaryota</taxon>
        <taxon>Fungi</taxon>
        <taxon>Fungi incertae sedis</taxon>
        <taxon>Mucoromycota</taxon>
        <taxon>Mucoromycotina</taxon>
        <taxon>Mucoromycetes</taxon>
        <taxon>Mucorales</taxon>
        <taxon>Lichtheimiaceae</taxon>
        <taxon>Lichtheimia</taxon>
    </lineage>
</organism>
<evidence type="ECO:0000256" key="1">
    <source>
        <dbReference type="SAM" id="MobiDB-lite"/>
    </source>
</evidence>
<dbReference type="Proteomes" id="UP000027586">
    <property type="component" value="Unassembled WGS sequence"/>
</dbReference>
<dbReference type="PANTHER" id="PTHR34204:SF2">
    <property type="entry name" value="RNA-BINDING ASCH DOMAIN PROTEIN"/>
    <property type="match status" value="1"/>
</dbReference>
<evidence type="ECO:0000313" key="2">
    <source>
        <dbReference type="EMBL" id="CDH60758.1"/>
    </source>
</evidence>
<keyword evidence="3" id="KW-1185">Reference proteome</keyword>
<sequence length="342" mass="39511">MDTQANHILTAPQKTDAPSPDKGTTCQSCLTLSISILLIPPRLAAFSTLAYIRHTTMTTCPAPAMVTTPTLSMAEQLHDLLLEKQHTEKWQWLCTELLREEPQPSEQVSTLRNRIHTWRVADRPFYLTVANTLSYCFDNQGRLPDYLLSNPVSLLNITNMDRIQEIQGQLHHIQPEKDSLSKFLFEFLSPADWRILLHLRTTAGGSDLEKMPPSLQECIQSFIRVYEKKNAKPRRHGQPYMLSVGAKALSKHWHRDRQAQFWGICTGTESEKNRHAEDVMIKILNDAVWMNIHGLPHDEMVYEVRQHQGYGLRWKLQDGEEWKFRGFLEPQMQDGHSIGWIH</sequence>
<evidence type="ECO:0000313" key="3">
    <source>
        <dbReference type="Proteomes" id="UP000027586"/>
    </source>
</evidence>
<dbReference type="OrthoDB" id="112749at2759"/>
<proteinExistence type="predicted"/>
<protein>
    <submittedName>
        <fullName evidence="2">Uncharacterized protein</fullName>
    </submittedName>
</protein>
<gene>
    <name evidence="2" type="ORF">LCOR_11537.1</name>
</gene>
<feature type="region of interest" description="Disordered" evidence="1">
    <location>
        <begin position="1"/>
        <end position="22"/>
    </location>
</feature>
<dbReference type="AlphaFoldDB" id="A0A068SEH5"/>
<reference evidence="2" key="1">
    <citation type="submission" date="2013-08" db="EMBL/GenBank/DDBJ databases">
        <title>Gene expansion shapes genome architecture in the human pathogen Lichtheimia corymbifera: an evolutionary genomics analysis in the ancient terrestrial Mucorales (Mucoromycotina).</title>
        <authorList>
            <person name="Schwartze V.U."/>
            <person name="Winter S."/>
            <person name="Shelest E."/>
            <person name="Marcet-Houben M."/>
            <person name="Horn F."/>
            <person name="Wehner S."/>
            <person name="Hoffmann K."/>
            <person name="Riege K."/>
            <person name="Sammeth M."/>
            <person name="Nowrousian M."/>
            <person name="Valiante V."/>
            <person name="Linde J."/>
            <person name="Jacobsen I.D."/>
            <person name="Marz M."/>
            <person name="Brakhage A.A."/>
            <person name="Gabaldon T."/>
            <person name="Bocker S."/>
            <person name="Voigt K."/>
        </authorList>
    </citation>
    <scope>NUCLEOTIDE SEQUENCE [LARGE SCALE GENOMIC DNA]</scope>
    <source>
        <strain evidence="2">FSU 9682</strain>
    </source>
</reference>
<accession>A0A068SEH5</accession>
<dbReference type="EMBL" id="CBTN010000105">
    <property type="protein sequence ID" value="CDH60758.1"/>
    <property type="molecule type" value="Genomic_DNA"/>
</dbReference>
<dbReference type="VEuPathDB" id="FungiDB:LCOR_11537.1"/>